<reference evidence="1 2" key="1">
    <citation type="journal article" date="2018" name="Mol. Plant">
        <title>The genome of Artemisia annua provides insight into the evolution of Asteraceae family and artemisinin biosynthesis.</title>
        <authorList>
            <person name="Shen Q."/>
            <person name="Zhang L."/>
            <person name="Liao Z."/>
            <person name="Wang S."/>
            <person name="Yan T."/>
            <person name="Shi P."/>
            <person name="Liu M."/>
            <person name="Fu X."/>
            <person name="Pan Q."/>
            <person name="Wang Y."/>
            <person name="Lv Z."/>
            <person name="Lu X."/>
            <person name="Zhang F."/>
            <person name="Jiang W."/>
            <person name="Ma Y."/>
            <person name="Chen M."/>
            <person name="Hao X."/>
            <person name="Li L."/>
            <person name="Tang Y."/>
            <person name="Lv G."/>
            <person name="Zhou Y."/>
            <person name="Sun X."/>
            <person name="Brodelius P.E."/>
            <person name="Rose J.K.C."/>
            <person name="Tang K."/>
        </authorList>
    </citation>
    <scope>NUCLEOTIDE SEQUENCE [LARGE SCALE GENOMIC DNA]</scope>
    <source>
        <strain evidence="2">cv. Huhao1</strain>
        <tissue evidence="1">Leaf</tissue>
    </source>
</reference>
<keyword evidence="2" id="KW-1185">Reference proteome</keyword>
<evidence type="ECO:0000313" key="2">
    <source>
        <dbReference type="Proteomes" id="UP000245207"/>
    </source>
</evidence>
<evidence type="ECO:0000313" key="1">
    <source>
        <dbReference type="EMBL" id="PWA64962.1"/>
    </source>
</evidence>
<accession>A0A2U1MUP9</accession>
<dbReference type="OrthoDB" id="1747065at2759"/>
<gene>
    <name evidence="1" type="ORF">CTI12_AA335700</name>
</gene>
<comment type="caution">
    <text evidence="1">The sequence shown here is derived from an EMBL/GenBank/DDBJ whole genome shotgun (WGS) entry which is preliminary data.</text>
</comment>
<dbReference type="EMBL" id="PKPP01004316">
    <property type="protein sequence ID" value="PWA64962.1"/>
    <property type="molecule type" value="Genomic_DNA"/>
</dbReference>
<proteinExistence type="predicted"/>
<dbReference type="Proteomes" id="UP000245207">
    <property type="component" value="Unassembled WGS sequence"/>
</dbReference>
<name>A0A2U1MUP9_ARTAN</name>
<protein>
    <submittedName>
        <fullName evidence="1">Uncharacterized protein</fullName>
    </submittedName>
</protein>
<dbReference type="AlphaFoldDB" id="A0A2U1MUP9"/>
<organism evidence="1 2">
    <name type="scientific">Artemisia annua</name>
    <name type="common">Sweet wormwood</name>
    <dbReference type="NCBI Taxonomy" id="35608"/>
    <lineage>
        <taxon>Eukaryota</taxon>
        <taxon>Viridiplantae</taxon>
        <taxon>Streptophyta</taxon>
        <taxon>Embryophyta</taxon>
        <taxon>Tracheophyta</taxon>
        <taxon>Spermatophyta</taxon>
        <taxon>Magnoliopsida</taxon>
        <taxon>eudicotyledons</taxon>
        <taxon>Gunneridae</taxon>
        <taxon>Pentapetalae</taxon>
        <taxon>asterids</taxon>
        <taxon>campanulids</taxon>
        <taxon>Asterales</taxon>
        <taxon>Asteraceae</taxon>
        <taxon>Asteroideae</taxon>
        <taxon>Anthemideae</taxon>
        <taxon>Artemisiinae</taxon>
        <taxon>Artemisia</taxon>
    </lineage>
</organism>
<sequence length="129" mass="15251">MKKMDYRYEVLNSFLISDELCNVQKNMRYDQLRDAVAKRKPGWEYLQEVKILESFRILGFEHGATYSEIKKGIYETQFRTVKIINGKMTEGNVQLVSGNLDYQVICSRVCIYQVWVINWIYSQFNSGII</sequence>